<feature type="compositionally biased region" description="Polar residues" evidence="1">
    <location>
        <begin position="41"/>
        <end position="59"/>
    </location>
</feature>
<feature type="compositionally biased region" description="Basic and acidic residues" evidence="1">
    <location>
        <begin position="24"/>
        <end position="34"/>
    </location>
</feature>
<sequence length="262" mass="28336">MEGPSRLNAPGVSFKSSTTPEARAQARESYKDEGLEGVYNQPGTFDTHSVENPTKTHTGFYSEHGHSLSHIRPITKHPGSSVTTFYSGVFTTIIGISTLGASITFSYVLSNNTSTPRARKPVFNVDQIQEFLAMSWLLFLLALAIASLGSTILTFFKDHWIADWDGLNGKTSQRSVQMYAIVAAGLMGGLIIGAFVLLCLVVVAYTAVVGWVALGFTSLFGVIILLALMNQAPFPWRDNTPSPSPRHRSAGGPDGRDREEGP</sequence>
<dbReference type="EMBL" id="KN847040">
    <property type="protein sequence ID" value="KIW34809.1"/>
    <property type="molecule type" value="Genomic_DNA"/>
</dbReference>
<evidence type="ECO:0000313" key="3">
    <source>
        <dbReference type="EMBL" id="KIW34809.1"/>
    </source>
</evidence>
<reference evidence="3 4" key="1">
    <citation type="submission" date="2015-01" db="EMBL/GenBank/DDBJ databases">
        <title>The Genome Sequence of Cladophialophora immunda CBS83496.</title>
        <authorList>
            <consortium name="The Broad Institute Genomics Platform"/>
            <person name="Cuomo C."/>
            <person name="de Hoog S."/>
            <person name="Gorbushina A."/>
            <person name="Stielow B."/>
            <person name="Teixiera M."/>
            <person name="Abouelleil A."/>
            <person name="Chapman S.B."/>
            <person name="Priest M."/>
            <person name="Young S.K."/>
            <person name="Wortman J."/>
            <person name="Nusbaum C."/>
            <person name="Birren B."/>
        </authorList>
    </citation>
    <scope>NUCLEOTIDE SEQUENCE [LARGE SCALE GENOMIC DNA]</scope>
    <source>
        <strain evidence="3 4">CBS 83496</strain>
    </source>
</reference>
<feature type="region of interest" description="Disordered" evidence="1">
    <location>
        <begin position="1"/>
        <end position="64"/>
    </location>
</feature>
<dbReference type="GeneID" id="27340756"/>
<proteinExistence type="predicted"/>
<keyword evidence="2" id="KW-1133">Transmembrane helix</keyword>
<evidence type="ECO:0000256" key="1">
    <source>
        <dbReference type="SAM" id="MobiDB-lite"/>
    </source>
</evidence>
<dbReference type="AlphaFoldDB" id="A0A0D2DGC4"/>
<feature type="transmembrane region" description="Helical" evidence="2">
    <location>
        <begin position="208"/>
        <end position="229"/>
    </location>
</feature>
<accession>A0A0D2DGC4</accession>
<feature type="region of interest" description="Disordered" evidence="1">
    <location>
        <begin position="237"/>
        <end position="262"/>
    </location>
</feature>
<feature type="transmembrane region" description="Helical" evidence="2">
    <location>
        <begin position="176"/>
        <end position="201"/>
    </location>
</feature>
<keyword evidence="2" id="KW-0472">Membrane</keyword>
<organism evidence="3 4">
    <name type="scientific">Cladophialophora immunda</name>
    <dbReference type="NCBI Taxonomy" id="569365"/>
    <lineage>
        <taxon>Eukaryota</taxon>
        <taxon>Fungi</taxon>
        <taxon>Dikarya</taxon>
        <taxon>Ascomycota</taxon>
        <taxon>Pezizomycotina</taxon>
        <taxon>Eurotiomycetes</taxon>
        <taxon>Chaetothyriomycetidae</taxon>
        <taxon>Chaetothyriales</taxon>
        <taxon>Herpotrichiellaceae</taxon>
        <taxon>Cladophialophora</taxon>
    </lineage>
</organism>
<keyword evidence="4" id="KW-1185">Reference proteome</keyword>
<protein>
    <submittedName>
        <fullName evidence="3">Uncharacterized protein</fullName>
    </submittedName>
</protein>
<keyword evidence="2" id="KW-0812">Transmembrane</keyword>
<evidence type="ECO:0000313" key="4">
    <source>
        <dbReference type="Proteomes" id="UP000054466"/>
    </source>
</evidence>
<gene>
    <name evidence="3" type="ORF">PV07_01562</name>
</gene>
<evidence type="ECO:0000256" key="2">
    <source>
        <dbReference type="SAM" id="Phobius"/>
    </source>
</evidence>
<name>A0A0D2DGC4_9EURO</name>
<feature type="transmembrane region" description="Helical" evidence="2">
    <location>
        <begin position="131"/>
        <end position="156"/>
    </location>
</feature>
<dbReference type="RefSeq" id="XP_016255025.1">
    <property type="nucleotide sequence ID" value="XM_016388097.1"/>
</dbReference>
<dbReference type="VEuPathDB" id="FungiDB:PV07_01562"/>
<feature type="transmembrane region" description="Helical" evidence="2">
    <location>
        <begin position="85"/>
        <end position="110"/>
    </location>
</feature>
<dbReference type="Proteomes" id="UP000054466">
    <property type="component" value="Unassembled WGS sequence"/>
</dbReference>
<dbReference type="HOGENOM" id="CLU_089699_0_0_1"/>